<accession>A0A8D7A945</accession>
<organism evidence="13">
    <name type="scientific">Musa acuminata subsp. malaccensis</name>
    <name type="common">Wild banana</name>
    <name type="synonym">Musa malaccensis</name>
    <dbReference type="NCBI Taxonomy" id="214687"/>
    <lineage>
        <taxon>Eukaryota</taxon>
        <taxon>Viridiplantae</taxon>
        <taxon>Streptophyta</taxon>
        <taxon>Embryophyta</taxon>
        <taxon>Tracheophyta</taxon>
        <taxon>Spermatophyta</taxon>
        <taxon>Magnoliopsida</taxon>
        <taxon>Liliopsida</taxon>
        <taxon>Zingiberales</taxon>
        <taxon>Musaceae</taxon>
        <taxon>Musa</taxon>
    </lineage>
</organism>
<name>A0A8D7A945_MUSAM</name>
<dbReference type="Pfam" id="PF14619">
    <property type="entry name" value="SnAC"/>
    <property type="match status" value="1"/>
</dbReference>
<keyword evidence="2" id="KW-0547">Nucleotide-binding</keyword>
<feature type="compositionally biased region" description="Polar residues" evidence="9">
    <location>
        <begin position="243"/>
        <end position="254"/>
    </location>
</feature>
<evidence type="ECO:0000259" key="10">
    <source>
        <dbReference type="PROSITE" id="PS51192"/>
    </source>
</evidence>
<feature type="domain" description="Helicase ATP-binding" evidence="10">
    <location>
        <begin position="1237"/>
        <end position="1404"/>
    </location>
</feature>
<reference evidence="13" key="1">
    <citation type="submission" date="2021-03" db="EMBL/GenBank/DDBJ databases">
        <authorList>
            <consortium name="Genoscope - CEA"/>
            <person name="William W."/>
        </authorList>
    </citation>
    <scope>NUCLEOTIDE SEQUENCE</scope>
    <source>
        <strain evidence="13">Doubled-haploid Pahang</strain>
    </source>
</reference>
<dbReference type="Gene3D" id="3.40.50.10810">
    <property type="entry name" value="Tandem AAA-ATPase domain"/>
    <property type="match status" value="1"/>
</dbReference>
<keyword evidence="4" id="KW-0347">Helicase</keyword>
<evidence type="ECO:0000256" key="7">
    <source>
        <dbReference type="ARBA" id="ARBA00023163"/>
    </source>
</evidence>
<dbReference type="InterPro" id="IPR014012">
    <property type="entry name" value="HSA_dom"/>
</dbReference>
<dbReference type="SUPFAM" id="SSF52540">
    <property type="entry name" value="P-loop containing nucleoside triphosphate hydrolases"/>
    <property type="match status" value="2"/>
</dbReference>
<comment type="subcellular location">
    <subcellularLocation>
        <location evidence="1">Nucleus</location>
    </subcellularLocation>
</comment>
<feature type="compositionally biased region" description="Polar residues" evidence="9">
    <location>
        <begin position="2171"/>
        <end position="2181"/>
    </location>
</feature>
<evidence type="ECO:0000259" key="12">
    <source>
        <dbReference type="PROSITE" id="PS51204"/>
    </source>
</evidence>
<dbReference type="InterPro" id="IPR001650">
    <property type="entry name" value="Helicase_C-like"/>
</dbReference>
<dbReference type="Pfam" id="PF00271">
    <property type="entry name" value="Helicase_C"/>
    <property type="match status" value="1"/>
</dbReference>
<dbReference type="InterPro" id="IPR014001">
    <property type="entry name" value="Helicase_ATP-bd"/>
</dbReference>
<evidence type="ECO:0000256" key="3">
    <source>
        <dbReference type="ARBA" id="ARBA00022801"/>
    </source>
</evidence>
<evidence type="ECO:0000256" key="6">
    <source>
        <dbReference type="ARBA" id="ARBA00023015"/>
    </source>
</evidence>
<dbReference type="InterPro" id="IPR000330">
    <property type="entry name" value="SNF2_N"/>
</dbReference>
<dbReference type="InterPro" id="IPR029295">
    <property type="entry name" value="SnAC"/>
</dbReference>
<dbReference type="SMART" id="SM00951">
    <property type="entry name" value="QLQ"/>
    <property type="match status" value="1"/>
</dbReference>
<feature type="region of interest" description="Disordered" evidence="9">
    <location>
        <begin position="2170"/>
        <end position="2215"/>
    </location>
</feature>
<feature type="compositionally biased region" description="Polar residues" evidence="9">
    <location>
        <begin position="1951"/>
        <end position="1973"/>
    </location>
</feature>
<dbReference type="PANTHER" id="PTHR10799">
    <property type="entry name" value="SNF2/RAD54 HELICASE FAMILY"/>
    <property type="match status" value="1"/>
</dbReference>
<feature type="compositionally biased region" description="Basic and acidic residues" evidence="9">
    <location>
        <begin position="1870"/>
        <end position="1881"/>
    </location>
</feature>
<feature type="compositionally biased region" description="Basic and acidic residues" evidence="9">
    <location>
        <begin position="2236"/>
        <end position="2247"/>
    </location>
</feature>
<evidence type="ECO:0000259" key="11">
    <source>
        <dbReference type="PROSITE" id="PS51194"/>
    </source>
</evidence>
<dbReference type="CDD" id="cd17996">
    <property type="entry name" value="DEXHc_SMARCA2_SMARCA4"/>
    <property type="match status" value="1"/>
</dbReference>
<protein>
    <submittedName>
        <fullName evidence="13">(wild Malaysian banana) hypothetical protein</fullName>
    </submittedName>
</protein>
<feature type="compositionally biased region" description="Basic and acidic residues" evidence="9">
    <location>
        <begin position="197"/>
        <end position="224"/>
    </location>
</feature>
<feature type="domain" description="Helicase C-terminal" evidence="11">
    <location>
        <begin position="1561"/>
        <end position="1707"/>
    </location>
</feature>
<dbReference type="PROSITE" id="PS51192">
    <property type="entry name" value="HELICASE_ATP_BIND_1"/>
    <property type="match status" value="1"/>
</dbReference>
<sequence>MAASQHVEVEAAKLLHKLIQESKDEPAKLAAKLYVICQHMKLSGKEQSLPYQVISRALETVINQHGLDIEALKSSRLPFAGAPQVGSSGHAKSKDKEAITNLLPTSSTDVPQNSTPVATWQVASTNPAKEETYAGPSQSYIMMKNSIAAPGAVDISSKLSGGISKMDSIGLDVQQSCLFQKASKSSEHESPASMPMEDTRSANSSERHDIAKFDNQTTKKDIKKTVPKRKRANSKVAEESLPDSPQLSDTSAMGHNTRKGKQTDKSGRQGELKAGDQEQPNPLQHNSRLYGGAGTSFISKQEVSQAVTERTTDNMKKSNTFNQISKLPDEREVSSADRIFAMQKGGLLSSRINTFSPNYVWNQNKFALSSENSQGSGSALKEPFPGIHSESMNINNQSKVNTHDETNDSSKSMEVPTNHLHGMPTVNSGALGAFSSFGMTNMPFSAPAPYSSSSFESHDLTSKVHFPRSFENCSSSHLLDKGKDVVPVSGGKEISSSAKPATDSRIWSSAVMREGTSRFSGKAFEGQAGLSLHGQKTMEGAAMHLESSQGGGLNKEAIHQMNQDSFARSKPDGKLCGLPSSMDMNISTSAPLNNVGMSLPSQPFREQQLKQLRAQCLVFLAFRNNLMPRKLHLEIALGASLPKEDETQRWLNGSRGTDASTREMSNSHDNSGMFSRPSNMAKGPPASSSTGSIVEAESSSKDTGNLKKKGGPFGSHFENEVYMNPNQQSLRANQVSPVLGVGKGPKVDALFASRATFKDDASKESSVAAMVNRETYFNQPHNISQINSAGKLHLSDSHLFGVNTHPERYQSLLPVKEQSPLAVGKGYESLENVVNASKDIMFSNQVAHSEKIPASSELAITNSITNAYFGSNGLLDQSNSVIQKQSHADVYTTFATNDSIKFGNMEAVLEKSVEQDNGNQSDSSDMPSSPPKYTTSEKWIMDYQKQKLVEEQKWTLKQKKAEERIAACYEKLKEKVSSSENISGKTKTVIELKKLQLLQLQRRLRSDFLNDFFKPITSDMDRLKSIKKHRHGRRMKQLERFEQKMKEERQKRIRERQKEFFGELETHKERLEESFKVKRERWKGFNRYVKEFHKRKERIHREKIDRIQREKINLLKNNDVEGYLRMVQDAKSDRVKQLLKETEKYLQKLGSKIRESKSMAKQFEMEMDESREFNIVENNDTTNEDDDGSDQAQHYLESNEKYYKLAHSVKESICEQPASLRGGKLREYQMNGLRWLVSLYNNHLNGILADEMGLGKTVQVIALICYLMETKNDRGPFLVVVPSSVLPGWESEMSFWAPGINKIAYSGPPEERRRLFKELIIHQKFNVLLTTYEYLMNKHDRPKLSKIHWRYIIIDEGHRIKNASCKLNADLKHYQSSHRLLLTGTPLQNNLEELWALLNFLLPNIFNSSEDFSQWFNKPFEGNGDNNPDEALLSEEENLLIINRLHQVLRPFVLRRLKHKVENQLPEKIERLVRCEASAYQKLLMKRVEENLGSLGNYKGRSIHNTVMEMRNICNHPYLSQLHAEEAFASISYVELPLQVDSLLPKHFLPPIIRLCGKLEMLDRLLPKLKATGHRVLFFSTMTRLLDVMEEYLSWKRYRYLRLDGHTCGLDRGALVEEFNRPDSQAFIFLLSIRAGGVGVNLQAADTVIIFDTDWNPQVDLQAQARAHRIGQKRDVLVLRLETIRTVEEQVRAAAEHKLGVANQSITAGFFDNNTSAEDRREYLESLLRESKKEEAAPVLDNDSLNDILARSEPEIDIFESIDKQRHDEEMAAWQRLIQGSTDGLNPLAMPSRLVTDEDLKPFYKAMMIHESPNVSMKRKSEYLGGLDTQQYGRGKRAREVRSYGDQWTEEEFEKLCQVDSPASSPPTEISRDPCTTKELSEPQTSDTQLSLPLQKDSSATPTEPLQQVKEPTPAKRGRGRPKRAAADASPAAAAVQSNIIIKQEMKPQTERVSASPTVTGVDSSASANTQEESVAGTPALVPAPGPNMSIQAKRRKTQTGEAPRGRGRKQKLATSTGEVIMIVGLHGGNEVGSDKPIVAAMSLEKATTDKSSGALNDPSVGYQANCEIGLERVDLESVRITTSSQEADNLRSIAPSVEMREVSTVPAAADTKAVPVGTKLSVSMDNMSSVQSKLHDGVKVGMVHGIPSGTPATCTPTMPVAFAQDLKENAASQRVPSTDAKSNESHKSADKPDLSHGGTQKAAPDSLGSGEEKLAEGNISLCSTEKIKPDMDVQLSEKRQLADKPGDSSIQSSPTVVPSNGILNISSMSRETGDANAEVQSIVAIQEMVNPNKPQDAGHDSLNSSASVIAVPLVQVQYFPAKDSSIVPPFVQRGLDKSSVTRKKAAARSGSATAACERRARLAGLKQAEMSNKADCKSKATKAVILRERQNSDSTNSPVTSRTLCSFGNKPDETEAACTQSSEVGPVCEKQDANLCNREFVLSVTEESSDDYGHKTSLVKSANSIECDMHSAVGSLNKVVGNVMRQASVTPAEVSGSSSKQDQSCKELPGDVNTSIEIEPCNSGSNAENSKLTSLEHPKLSILSSEVDKIGGTAEKPGSISDEVASNLLPTGNASQSCKEVKNEVIESESKATALIEIDQHLNVNKIPTVYSTGSAVPPTVEDTENELVNVVEGHSNSSSKVEGMEEEAVSVSDGPSNRSYGVHLEGEQKAVDVSENPAHLSSEFEGEKKVLEHHLGAGVKNKEKDDISMKACELQSHISSQAVEILTDLRQSDQENQHSECCLETNSSVTLGFEVVPQEKKESCIEIERTSQDQSCSNANINIDEIPASSASVIDEKVSCKDTQNVLGAFSEKASDSTVMISVKDPVHLGVTSKEDIPDGSFVNPDYNGVKDQTSIVDSLHSSLSGRMSSHLDSEQFTRTSCEDQAPPEITQVAETSGQINVGPVVESYNDFNVICVEDEASTDTENGVILMQSNVDADNVIGDSVDKNSGENQTSCGDGQNQDAFCQVNVNPDVTQGKNIESVDIPYMKTYNVPTASSSGLLIEFEKQPAEEQLIVANDILVSDSVQQNTDNFGPDSIHETYGDIEETVADLHKTDDNMKACLDVIEKADLSDNVEAPKTDIEETETDLHNMDHNVNAPDPIQSVAGVCNLPFPDACVDVEQNVDLSDNVGASKTYSDTEETEPDLGKMDTTVKAPDLIQNLTDMCNNEDFPDARIDVEQKADLPDNLEVTGSADCVINMNVSQTVPVNLVKIDGEVHNIVQTVSDICSSQIVPEFSGEIKQRAVLVKVTCDTVCNLDLPSETCNSEHHKATEANNLAGESSIDALNLENPVIESENRIAEPIYVPNVGSVTVVEVRAEVSNVEYVQPTCDSVCNSEPLSETCYSEHDEVTESKNITSESSFGQLNNQNPVVETENQSEATHMPIVESTSVVEVRDELGTVEYVQPTCDARYNSEPPFETCCGEHSEVTEAMNITTESSIGKLNLQNIVVETESQNAEAIEKPSMESTSVMEVRDEVSNLECIQATCDIVCNPEPSSETCNDEHTEVTENQNAEDIEMPSMESASVMEARDEVSNLECIQATCDIVCNPEPSSETCHGEHHEVIEAKNITAESTIGELNLQNPAVETENRSLEALDVPNVESISAVEVRDEVSDMEHVQVSCDTACNQNLHSERCHGEQKETTEAKNTTAESSIGELNFQISEIESENPIVQALDVPNVEATFVVEVRDEVGNVKYVQPTYDTICNPELSSETCNGKHNELTEVKNITAESSVAELNLQNLVETKNESTEVIDVPSVESAPAIEVRDELLNVVYVQPTSVIICNPEPPSGTCHGEHNEVTEANNLTAENIASELNLQNPVVETENRSLDALDVLNVKTTTVVETRDVVSDVESVQPTYDTTYNSEMPSESCHGEQNVVESSIGELNLQNPVVETSNWISAAMDEQNEVAESSIGELNLQNPVVGTSNQISAATDEQNEVAESSIGELDLQNPVVGTSNQISAAMDEQNEVAESSIGELNLQNPVVRTSNQIFAAMDEQNEVAESSIGELNIQNPVVGTSNQISATTDVPGVELTSVVTSKEDPSSPSPPEE</sequence>
<feature type="domain" description="HSA" evidence="12">
    <location>
        <begin position="1043"/>
        <end position="1117"/>
    </location>
</feature>
<dbReference type="GO" id="GO:0042393">
    <property type="term" value="F:histone binding"/>
    <property type="evidence" value="ECO:0007669"/>
    <property type="project" value="InterPro"/>
</dbReference>
<evidence type="ECO:0000256" key="2">
    <source>
        <dbReference type="ARBA" id="ARBA00022741"/>
    </source>
</evidence>
<evidence type="ECO:0000256" key="8">
    <source>
        <dbReference type="ARBA" id="ARBA00023242"/>
    </source>
</evidence>
<proteinExistence type="predicted"/>
<feature type="compositionally biased region" description="Polar residues" evidence="9">
    <location>
        <begin position="2249"/>
        <end position="2259"/>
    </location>
</feature>
<feature type="compositionally biased region" description="Basic and acidic residues" evidence="9">
    <location>
        <begin position="2182"/>
        <end position="2195"/>
    </location>
</feature>
<feature type="region of interest" description="Disordered" evidence="9">
    <location>
        <begin position="2869"/>
        <end position="2888"/>
    </location>
</feature>
<dbReference type="InterPro" id="IPR038718">
    <property type="entry name" value="SNF2-like_sf"/>
</dbReference>
<dbReference type="SMART" id="SM00490">
    <property type="entry name" value="HELICc"/>
    <property type="match status" value="1"/>
</dbReference>
<feature type="region of interest" description="Disordered" evidence="9">
    <location>
        <begin position="1857"/>
        <end position="2014"/>
    </location>
</feature>
<evidence type="ECO:0000256" key="9">
    <source>
        <dbReference type="SAM" id="MobiDB-lite"/>
    </source>
</evidence>
<dbReference type="EMBL" id="HG996471">
    <property type="protein sequence ID" value="CAG1845238.1"/>
    <property type="molecule type" value="Genomic_DNA"/>
</dbReference>
<feature type="compositionally biased region" description="Polar residues" evidence="9">
    <location>
        <begin position="649"/>
        <end position="678"/>
    </location>
</feature>
<dbReference type="InterPro" id="IPR014978">
    <property type="entry name" value="Gln-Leu-Gln_QLQ"/>
</dbReference>
<dbReference type="GO" id="GO:0006355">
    <property type="term" value="P:regulation of DNA-templated transcription"/>
    <property type="evidence" value="ECO:0007669"/>
    <property type="project" value="InterPro"/>
</dbReference>
<dbReference type="FunFam" id="3.40.50.300:FF:000871">
    <property type="entry name" value="Chromatin structure-remodeling complex protein SYD"/>
    <property type="match status" value="1"/>
</dbReference>
<dbReference type="FunFam" id="3.40.50.10810:FF:000016">
    <property type="entry name" value="Chromatin structure-remodeling complex protein SYD"/>
    <property type="match status" value="1"/>
</dbReference>
<keyword evidence="8" id="KW-0539">Nucleus</keyword>
<feature type="region of interest" description="Disordered" evidence="9">
    <location>
        <begin position="2491"/>
        <end position="2510"/>
    </location>
</feature>
<feature type="compositionally biased region" description="Basic and acidic residues" evidence="9">
    <location>
        <begin position="261"/>
        <end position="276"/>
    </location>
</feature>
<evidence type="ECO:0000313" key="13">
    <source>
        <dbReference type="EMBL" id="CAG1845238.1"/>
    </source>
</evidence>
<evidence type="ECO:0000256" key="4">
    <source>
        <dbReference type="ARBA" id="ARBA00022806"/>
    </source>
</evidence>
<dbReference type="SMART" id="SM00487">
    <property type="entry name" value="DEXDc"/>
    <property type="match status" value="1"/>
</dbReference>
<dbReference type="GO" id="GO:0016787">
    <property type="term" value="F:hydrolase activity"/>
    <property type="evidence" value="ECO:0007669"/>
    <property type="project" value="UniProtKB-KW"/>
</dbReference>
<keyword evidence="6" id="KW-0805">Transcription regulation</keyword>
<dbReference type="PROSITE" id="PS51204">
    <property type="entry name" value="HSA"/>
    <property type="match status" value="1"/>
</dbReference>
<dbReference type="CDD" id="cd18793">
    <property type="entry name" value="SF2_C_SNF"/>
    <property type="match status" value="1"/>
</dbReference>
<evidence type="ECO:0000256" key="5">
    <source>
        <dbReference type="ARBA" id="ARBA00022840"/>
    </source>
</evidence>
<dbReference type="InterPro" id="IPR049730">
    <property type="entry name" value="SNF2/RAD54-like_C"/>
</dbReference>
<dbReference type="Gene3D" id="3.40.50.300">
    <property type="entry name" value="P-loop containing nucleotide triphosphate hydrolases"/>
    <property type="match status" value="1"/>
</dbReference>
<dbReference type="InterPro" id="IPR027417">
    <property type="entry name" value="P-loop_NTPase"/>
</dbReference>
<feature type="region of interest" description="Disordered" evidence="9">
    <location>
        <begin position="2236"/>
        <end position="2259"/>
    </location>
</feature>
<gene>
    <name evidence="13" type="ORF">GSMUA_150330.1</name>
</gene>
<keyword evidence="7" id="KW-0804">Transcription</keyword>
<dbReference type="SMART" id="SM01314">
    <property type="entry name" value="SnAC"/>
    <property type="match status" value="1"/>
</dbReference>
<keyword evidence="3" id="KW-0378">Hydrolase</keyword>
<evidence type="ECO:0000256" key="1">
    <source>
        <dbReference type="ARBA" id="ARBA00004123"/>
    </source>
</evidence>
<feature type="region of interest" description="Disordered" evidence="9">
    <location>
        <begin position="912"/>
        <end position="934"/>
    </location>
</feature>
<dbReference type="GO" id="GO:0005634">
    <property type="term" value="C:nucleus"/>
    <property type="evidence" value="ECO:0007669"/>
    <property type="project" value="UniProtKB-SubCell"/>
</dbReference>
<feature type="region of interest" description="Disordered" evidence="9">
    <location>
        <begin position="643"/>
        <end position="718"/>
    </location>
</feature>
<dbReference type="GO" id="GO:0004386">
    <property type="term" value="F:helicase activity"/>
    <property type="evidence" value="ECO:0007669"/>
    <property type="project" value="UniProtKB-KW"/>
</dbReference>
<keyword evidence="5" id="KW-0067">ATP-binding</keyword>
<dbReference type="PROSITE" id="PS51194">
    <property type="entry name" value="HELICASE_CTER"/>
    <property type="match status" value="1"/>
</dbReference>
<feature type="compositionally biased region" description="Polar residues" evidence="9">
    <location>
        <begin position="278"/>
        <end position="287"/>
    </location>
</feature>
<dbReference type="GO" id="GO:0005524">
    <property type="term" value="F:ATP binding"/>
    <property type="evidence" value="ECO:0007669"/>
    <property type="project" value="UniProtKB-KW"/>
</dbReference>
<feature type="compositionally biased region" description="Polar residues" evidence="9">
    <location>
        <begin position="2491"/>
        <end position="2503"/>
    </location>
</feature>
<dbReference type="Pfam" id="PF00176">
    <property type="entry name" value="SNF2-rel_dom"/>
    <property type="match status" value="1"/>
</dbReference>
<feature type="compositionally biased region" description="Polar residues" evidence="9">
    <location>
        <begin position="1882"/>
        <end position="1906"/>
    </location>
</feature>
<feature type="region of interest" description="Disordered" evidence="9">
    <location>
        <begin position="181"/>
        <end position="292"/>
    </location>
</feature>